<evidence type="ECO:0000313" key="10">
    <source>
        <dbReference type="EMBL" id="NIJ59014.1"/>
    </source>
</evidence>
<evidence type="ECO:0000259" key="8">
    <source>
        <dbReference type="Pfam" id="PF02687"/>
    </source>
</evidence>
<keyword evidence="11" id="KW-1185">Reference proteome</keyword>
<evidence type="ECO:0000256" key="3">
    <source>
        <dbReference type="ARBA" id="ARBA00022692"/>
    </source>
</evidence>
<sequence>MFVRMLRQSFAGNRKRKALAAITVALSAALITTLFALSVDVGDKMATEMKAYGSNIRVTPRSENMPLIIGGRDFNPLRGRDFIDEAGLPKLKDIFWRHNIVGFAPRLTLPVVAADQGSAPEFSLIGTYFDRNVPLPDDPGYRTGVRTVNPFWHVAGAWPADEAGDGPVGVLIGGGLAQRLGAAVGAELALAAPETPLATAAVVRVTGILTTGDIEDQALVAPLGFVQKLAGQPGKFQSIDVSALTVAENDLSRKASRGAEALTPEEYDVWYCTAYVSSIAHQIEEAIPGVSARPIWQVASGEGAVIGRIQSLLFVVSVAAIIAAAMAVAALTTTTIAERAAEIGLMKALGAAPWQIYLLFIGEAVIVGLAGGAIGVVAGYLMAQGVGWSVFGTGVDVRPITVPVVLVTSVITVLVGSIVSSREIASLLPAEVLHGRQ</sequence>
<reference evidence="10 11" key="1">
    <citation type="submission" date="2020-03" db="EMBL/GenBank/DDBJ databases">
        <title>Genomic Encyclopedia of Type Strains, Phase IV (KMG-IV): sequencing the most valuable type-strain genomes for metagenomic binning, comparative biology and taxonomic classification.</title>
        <authorList>
            <person name="Goeker M."/>
        </authorList>
    </citation>
    <scope>NUCLEOTIDE SEQUENCE [LARGE SCALE GENOMIC DNA]</scope>
    <source>
        <strain evidence="10 11">DSM 103870</strain>
    </source>
</reference>
<comment type="subcellular location">
    <subcellularLocation>
        <location evidence="1">Cell membrane</location>
        <topology evidence="1">Multi-pass membrane protein</topology>
    </subcellularLocation>
</comment>
<feature type="transmembrane region" description="Helical" evidence="7">
    <location>
        <begin position="400"/>
        <end position="419"/>
    </location>
</feature>
<feature type="transmembrane region" description="Helical" evidence="7">
    <location>
        <begin position="356"/>
        <end position="380"/>
    </location>
</feature>
<dbReference type="Pfam" id="PF02687">
    <property type="entry name" value="FtsX"/>
    <property type="match status" value="1"/>
</dbReference>
<dbReference type="RefSeq" id="WP_166953994.1">
    <property type="nucleotide sequence ID" value="NZ_JAASQI010000007.1"/>
</dbReference>
<dbReference type="PANTHER" id="PTHR30572">
    <property type="entry name" value="MEMBRANE COMPONENT OF TRANSPORTER-RELATED"/>
    <property type="match status" value="1"/>
</dbReference>
<feature type="transmembrane region" description="Helical" evidence="7">
    <location>
        <begin position="312"/>
        <end position="336"/>
    </location>
</feature>
<keyword evidence="2" id="KW-1003">Cell membrane</keyword>
<evidence type="ECO:0000256" key="1">
    <source>
        <dbReference type="ARBA" id="ARBA00004651"/>
    </source>
</evidence>
<evidence type="ECO:0000256" key="2">
    <source>
        <dbReference type="ARBA" id="ARBA00022475"/>
    </source>
</evidence>
<evidence type="ECO:0000313" key="11">
    <source>
        <dbReference type="Proteomes" id="UP001429580"/>
    </source>
</evidence>
<comment type="caution">
    <text evidence="10">The sequence shown here is derived from an EMBL/GenBank/DDBJ whole genome shotgun (WGS) entry which is preliminary data.</text>
</comment>
<organism evidence="10 11">
    <name type="scientific">Pseudochelatococcus lubricantis</name>
    <dbReference type="NCBI Taxonomy" id="1538102"/>
    <lineage>
        <taxon>Bacteria</taxon>
        <taxon>Pseudomonadati</taxon>
        <taxon>Pseudomonadota</taxon>
        <taxon>Alphaproteobacteria</taxon>
        <taxon>Hyphomicrobiales</taxon>
        <taxon>Chelatococcaceae</taxon>
        <taxon>Pseudochelatococcus</taxon>
    </lineage>
</organism>
<protein>
    <submittedName>
        <fullName evidence="10">ABC transport system permease protein</fullName>
    </submittedName>
</protein>
<evidence type="ECO:0000256" key="7">
    <source>
        <dbReference type="SAM" id="Phobius"/>
    </source>
</evidence>
<gene>
    <name evidence="10" type="ORF">FHS82_002869</name>
</gene>
<dbReference type="EMBL" id="JAASQI010000007">
    <property type="protein sequence ID" value="NIJ59014.1"/>
    <property type="molecule type" value="Genomic_DNA"/>
</dbReference>
<dbReference type="PANTHER" id="PTHR30572:SF4">
    <property type="entry name" value="ABC TRANSPORTER PERMEASE YTRF"/>
    <property type="match status" value="1"/>
</dbReference>
<keyword evidence="3 7" id="KW-0812">Transmembrane</keyword>
<dbReference type="InterPro" id="IPR003838">
    <property type="entry name" value="ABC3_permease_C"/>
</dbReference>
<dbReference type="InterPro" id="IPR050250">
    <property type="entry name" value="Macrolide_Exporter_MacB"/>
</dbReference>
<evidence type="ECO:0000256" key="6">
    <source>
        <dbReference type="ARBA" id="ARBA00038076"/>
    </source>
</evidence>
<keyword evidence="4 7" id="KW-1133">Transmembrane helix</keyword>
<dbReference type="Proteomes" id="UP001429580">
    <property type="component" value="Unassembled WGS sequence"/>
</dbReference>
<name>A0ABX0V1E3_9HYPH</name>
<proteinExistence type="inferred from homology"/>
<dbReference type="Pfam" id="PF12704">
    <property type="entry name" value="MacB_PCD"/>
    <property type="match status" value="1"/>
</dbReference>
<keyword evidence="5 7" id="KW-0472">Membrane</keyword>
<feature type="domain" description="ABC3 transporter permease C-terminal" evidence="8">
    <location>
        <begin position="315"/>
        <end position="427"/>
    </location>
</feature>
<evidence type="ECO:0000256" key="4">
    <source>
        <dbReference type="ARBA" id="ARBA00022989"/>
    </source>
</evidence>
<evidence type="ECO:0000259" key="9">
    <source>
        <dbReference type="Pfam" id="PF12704"/>
    </source>
</evidence>
<dbReference type="InterPro" id="IPR025857">
    <property type="entry name" value="MacB_PCD"/>
</dbReference>
<accession>A0ABX0V1E3</accession>
<comment type="similarity">
    <text evidence="6">Belongs to the ABC-4 integral membrane protein family.</text>
</comment>
<feature type="domain" description="MacB-like periplasmic core" evidence="9">
    <location>
        <begin position="18"/>
        <end position="230"/>
    </location>
</feature>
<evidence type="ECO:0000256" key="5">
    <source>
        <dbReference type="ARBA" id="ARBA00023136"/>
    </source>
</evidence>